<dbReference type="RefSeq" id="WP_057825062.1">
    <property type="nucleotide sequence ID" value="NZ_AZFX01000072.1"/>
</dbReference>
<dbReference type="CDD" id="cd04301">
    <property type="entry name" value="NAT_SF"/>
    <property type="match status" value="1"/>
</dbReference>
<dbReference type="Proteomes" id="UP000051315">
    <property type="component" value="Unassembled WGS sequence"/>
</dbReference>
<dbReference type="InterPro" id="IPR000182">
    <property type="entry name" value="GNAT_dom"/>
</dbReference>
<name>A0A0R1W363_9LACO</name>
<evidence type="ECO:0000313" key="3">
    <source>
        <dbReference type="Proteomes" id="UP000051315"/>
    </source>
</evidence>
<protein>
    <recommendedName>
        <fullName evidence="1">N-acetyltransferase domain-containing protein</fullName>
    </recommendedName>
</protein>
<evidence type="ECO:0000313" key="2">
    <source>
        <dbReference type="EMBL" id="KRM08876.1"/>
    </source>
</evidence>
<sequence>MKSLTTKRYRLIIPSEVPSEQAIQDLFKIRSNPEIAEVEGIEPFTTHEESKKLLQRLLRNTQENQSEFWFIYDQQNRCVGVINLWDFDPARTEAEFGYSVLPDFQRQGVMSEALVAAEHYAFKDLGLAQLNIYTGATNIPSQGLIKKNHYQQIRQLTEPNGKGEQTVMIQFAKTRAAYYRDNNF</sequence>
<dbReference type="GO" id="GO:0016747">
    <property type="term" value="F:acyltransferase activity, transferring groups other than amino-acyl groups"/>
    <property type="evidence" value="ECO:0007669"/>
    <property type="project" value="InterPro"/>
</dbReference>
<dbReference type="Gene3D" id="3.40.630.30">
    <property type="match status" value="1"/>
</dbReference>
<dbReference type="SUPFAM" id="SSF55729">
    <property type="entry name" value="Acyl-CoA N-acyltransferases (Nat)"/>
    <property type="match status" value="1"/>
</dbReference>
<dbReference type="InterPro" id="IPR016181">
    <property type="entry name" value="Acyl_CoA_acyltransferase"/>
</dbReference>
<dbReference type="STRING" id="1423735.FC15_GL000255"/>
<dbReference type="PATRIC" id="fig|1423735.3.peg.261"/>
<organism evidence="2 3">
    <name type="scientific">Lapidilactobacillus concavus DSM 17758</name>
    <dbReference type="NCBI Taxonomy" id="1423735"/>
    <lineage>
        <taxon>Bacteria</taxon>
        <taxon>Bacillati</taxon>
        <taxon>Bacillota</taxon>
        <taxon>Bacilli</taxon>
        <taxon>Lactobacillales</taxon>
        <taxon>Lactobacillaceae</taxon>
        <taxon>Lapidilactobacillus</taxon>
    </lineage>
</organism>
<proteinExistence type="predicted"/>
<dbReference type="AlphaFoldDB" id="A0A0R1W363"/>
<dbReference type="PROSITE" id="PS51186">
    <property type="entry name" value="GNAT"/>
    <property type="match status" value="1"/>
</dbReference>
<dbReference type="PANTHER" id="PTHR43792">
    <property type="entry name" value="GNAT FAMILY, PUTATIVE (AFU_ORTHOLOGUE AFUA_3G00765)-RELATED-RELATED"/>
    <property type="match status" value="1"/>
</dbReference>
<evidence type="ECO:0000259" key="1">
    <source>
        <dbReference type="PROSITE" id="PS51186"/>
    </source>
</evidence>
<keyword evidence="3" id="KW-1185">Reference proteome</keyword>
<accession>A0A0R1W363</accession>
<reference evidence="2 3" key="1">
    <citation type="journal article" date="2015" name="Genome Announc.">
        <title>Expanding the biotechnology potential of lactobacilli through comparative genomics of 213 strains and associated genera.</title>
        <authorList>
            <person name="Sun Z."/>
            <person name="Harris H.M."/>
            <person name="McCann A."/>
            <person name="Guo C."/>
            <person name="Argimon S."/>
            <person name="Zhang W."/>
            <person name="Yang X."/>
            <person name="Jeffery I.B."/>
            <person name="Cooney J.C."/>
            <person name="Kagawa T.F."/>
            <person name="Liu W."/>
            <person name="Song Y."/>
            <person name="Salvetti E."/>
            <person name="Wrobel A."/>
            <person name="Rasinkangas P."/>
            <person name="Parkhill J."/>
            <person name="Rea M.C."/>
            <person name="O'Sullivan O."/>
            <person name="Ritari J."/>
            <person name="Douillard F.P."/>
            <person name="Paul Ross R."/>
            <person name="Yang R."/>
            <person name="Briner A.E."/>
            <person name="Felis G.E."/>
            <person name="de Vos W.M."/>
            <person name="Barrangou R."/>
            <person name="Klaenhammer T.R."/>
            <person name="Caufield P.W."/>
            <person name="Cui Y."/>
            <person name="Zhang H."/>
            <person name="O'Toole P.W."/>
        </authorList>
    </citation>
    <scope>NUCLEOTIDE SEQUENCE [LARGE SCALE GENOMIC DNA]</scope>
    <source>
        <strain evidence="2 3">DSM 17758</strain>
    </source>
</reference>
<dbReference type="OrthoDB" id="2249426at2"/>
<dbReference type="Pfam" id="PF13302">
    <property type="entry name" value="Acetyltransf_3"/>
    <property type="match status" value="1"/>
</dbReference>
<dbReference type="EMBL" id="AZFX01000072">
    <property type="protein sequence ID" value="KRM08876.1"/>
    <property type="molecule type" value="Genomic_DNA"/>
</dbReference>
<comment type="caution">
    <text evidence="2">The sequence shown here is derived from an EMBL/GenBank/DDBJ whole genome shotgun (WGS) entry which is preliminary data.</text>
</comment>
<dbReference type="InterPro" id="IPR051531">
    <property type="entry name" value="N-acetyltransferase"/>
</dbReference>
<gene>
    <name evidence="2" type="ORF">FC15_GL000255</name>
</gene>
<feature type="domain" description="N-acetyltransferase" evidence="1">
    <location>
        <begin position="27"/>
        <end position="173"/>
    </location>
</feature>